<dbReference type="AlphaFoldDB" id="A0A376DK13"/>
<reference evidence="2 4" key="1">
    <citation type="submission" date="2016-06" db="EMBL/GenBank/DDBJ databases">
        <title>Complete genome sequence of Edwardsiella hoshinae ATCC 35051.</title>
        <authorList>
            <person name="Reichley S.R."/>
            <person name="Waldbieser G.C."/>
            <person name="Lawrence M.L."/>
            <person name="Griffin M.J."/>
        </authorList>
    </citation>
    <scope>NUCLEOTIDE SEQUENCE [LARGE SCALE GENOMIC DNA]</scope>
    <source>
        <strain evidence="2 4">ATCC 35051</strain>
    </source>
</reference>
<dbReference type="EMBL" id="CP016043">
    <property type="protein sequence ID" value="AOV97756.1"/>
    <property type="molecule type" value="Genomic_DNA"/>
</dbReference>
<sequence length="109" mass="12247">MSDYAIVHAHLSQIESQLRSLALWQAQAPSAEALASQEPFCVDTLAASEWLQWIFLPRMQALVRDRAPLPRRMAIAPYLEMAYQHDLARIAPLLEALQRLDAHLGGEVS</sequence>
<dbReference type="Proteomes" id="UP000255248">
    <property type="component" value="Unassembled WGS sequence"/>
</dbReference>
<dbReference type="Proteomes" id="UP000175893">
    <property type="component" value="Chromosome"/>
</dbReference>
<dbReference type="PANTHER" id="PTHR39586:SF1">
    <property type="entry name" value="CYTOPLASMIC PROTEIN"/>
    <property type="match status" value="1"/>
</dbReference>
<dbReference type="OrthoDB" id="8794567at2"/>
<accession>A0A376DK13</accession>
<dbReference type="InterPro" id="IPR036814">
    <property type="entry name" value="YqcC-like_sf"/>
</dbReference>
<organism evidence="3 5">
    <name type="scientific">Edwardsiella hoshinae</name>
    <dbReference type="NCBI Taxonomy" id="93378"/>
    <lineage>
        <taxon>Bacteria</taxon>
        <taxon>Pseudomonadati</taxon>
        <taxon>Pseudomonadota</taxon>
        <taxon>Gammaproteobacteria</taxon>
        <taxon>Enterobacterales</taxon>
        <taxon>Hafniaceae</taxon>
        <taxon>Edwardsiella</taxon>
    </lineage>
</organism>
<dbReference type="RefSeq" id="WP_024524263.1">
    <property type="nucleotide sequence ID" value="NZ_CP016043.1"/>
</dbReference>
<feature type="domain" description="YqcC-like" evidence="1">
    <location>
        <begin position="8"/>
        <end position="102"/>
    </location>
</feature>
<dbReference type="InterPro" id="IPR023376">
    <property type="entry name" value="YqcC-like_dom"/>
</dbReference>
<keyword evidence="4" id="KW-1185">Reference proteome</keyword>
<dbReference type="PANTHER" id="PTHR39586">
    <property type="entry name" value="CYTOPLASMIC PROTEIN-RELATED"/>
    <property type="match status" value="1"/>
</dbReference>
<dbReference type="Gene3D" id="1.20.1440.40">
    <property type="entry name" value="YqcC-like"/>
    <property type="match status" value="1"/>
</dbReference>
<evidence type="ECO:0000259" key="1">
    <source>
        <dbReference type="Pfam" id="PF04287"/>
    </source>
</evidence>
<reference evidence="3 5" key="2">
    <citation type="submission" date="2018-06" db="EMBL/GenBank/DDBJ databases">
        <authorList>
            <consortium name="Pathogen Informatics"/>
            <person name="Doyle S."/>
        </authorList>
    </citation>
    <scope>NUCLEOTIDE SEQUENCE [LARGE SCALE GENOMIC DNA]</scope>
    <source>
        <strain evidence="3 5">NCTC12121</strain>
    </source>
</reference>
<evidence type="ECO:0000313" key="2">
    <source>
        <dbReference type="EMBL" id="AOV97756.1"/>
    </source>
</evidence>
<dbReference type="KEGG" id="eho:A9798_12900"/>
<dbReference type="PIRSF" id="PIRSF006257">
    <property type="entry name" value="UCP006257"/>
    <property type="match status" value="1"/>
</dbReference>
<evidence type="ECO:0000313" key="3">
    <source>
        <dbReference type="EMBL" id="STC90687.1"/>
    </source>
</evidence>
<gene>
    <name evidence="3" type="primary">yqcC</name>
    <name evidence="2" type="ORF">A9798_12900</name>
    <name evidence="3" type="ORF">NCTC12121_02712</name>
</gene>
<dbReference type="GO" id="GO:0044010">
    <property type="term" value="P:single-species biofilm formation"/>
    <property type="evidence" value="ECO:0007669"/>
    <property type="project" value="TreeGrafter"/>
</dbReference>
<protein>
    <submittedName>
        <fullName evidence="3">Domain of uncharacterized function, DUF446</fullName>
    </submittedName>
</protein>
<evidence type="ECO:0000313" key="4">
    <source>
        <dbReference type="Proteomes" id="UP000175893"/>
    </source>
</evidence>
<dbReference type="EMBL" id="UFXZ01000001">
    <property type="protein sequence ID" value="STC90687.1"/>
    <property type="molecule type" value="Genomic_DNA"/>
</dbReference>
<dbReference type="STRING" id="93378.A9798_12900"/>
<name>A0A376DK13_9GAMM</name>
<dbReference type="Pfam" id="PF04287">
    <property type="entry name" value="DUF446"/>
    <property type="match status" value="1"/>
</dbReference>
<dbReference type="SUPFAM" id="SSF158452">
    <property type="entry name" value="YqcC-like"/>
    <property type="match status" value="1"/>
</dbReference>
<proteinExistence type="predicted"/>
<evidence type="ECO:0000313" key="5">
    <source>
        <dbReference type="Proteomes" id="UP000255248"/>
    </source>
</evidence>
<dbReference type="InterPro" id="IPR007384">
    <property type="entry name" value="UCP006257"/>
</dbReference>